<accession>A0A9E8AD70</accession>
<keyword evidence="1" id="KW-0946">Virion</keyword>
<proteinExistence type="predicted"/>
<protein>
    <submittedName>
        <fullName evidence="1">Nucleoprotein</fullName>
    </submittedName>
</protein>
<sequence>MAEQQQQGAFHAHVDPVPEDGRPNLELVGHACFRQVIENAFQAKTLTDGLFARNAGDYLPAVNHRGYLNHLAVLCAGDLHNFPHISVADQLFAVDALIVANALAGFMQHLSAEEAQLRAKRALLLFLKHWIGPGKTTFIRLTDTEYGELKAPNGAWRNYAFLPEARADLRNLDVGGLVTSEVYDLAAYQCIMTHLLTLEAPRIVQTPPRVFATFFIGMAKRGTITVDKLNRITEELTDTLGIALDLDVASIRMTYKTVGGRVPDNKVRLLFEHLSSLVFEISLRMKITLDQAVGTGLTALSTIKRARKKFPHFPWARAARLLTNDFNNAATAARIVDTDAYYGFRKDLGSVRGTLYRSLAWLCKELLVRYGGPEHAPLARYQGWNNNPEHKATLVQMIDEFRPEAIAAEEADPTAATNLFTALEGATGIAA</sequence>
<reference evidence="1" key="1">
    <citation type="submission" date="2022-05" db="EMBL/GenBank/DDBJ databases">
        <authorList>
            <person name="Cao W."/>
            <person name="Jia N."/>
            <person name="Lam T.T.-Y."/>
            <person name="Ni X."/>
            <person name="Liu J."/>
        </authorList>
    </citation>
    <scope>NUCLEOTIDE SEQUENCE</scope>
    <source>
        <strain evidence="1">TIGMIC 1</strain>
    </source>
</reference>
<keyword evidence="1" id="KW-0543">Viral nucleoprotein</keyword>
<dbReference type="EMBL" id="ON746379">
    <property type="protein sequence ID" value="UYL95465.1"/>
    <property type="molecule type" value="Viral_cRNA"/>
</dbReference>
<name>A0A9E8AD70_9VIRU</name>
<evidence type="ECO:0000313" key="1">
    <source>
        <dbReference type="EMBL" id="UYL95465.1"/>
    </source>
</evidence>
<dbReference type="GO" id="GO:0019013">
    <property type="term" value="C:viral nucleocapsid"/>
    <property type="evidence" value="ECO:0007669"/>
    <property type="project" value="UniProtKB-KW"/>
</dbReference>
<organism evidence="1">
    <name type="scientific">Yushu Chuvi tick virus 1</name>
    <dbReference type="NCBI Taxonomy" id="2972089"/>
    <lineage>
        <taxon>Viruses</taxon>
        <taxon>Riboviria</taxon>
        <taxon>Orthornavirae</taxon>
        <taxon>Negarnaviricota</taxon>
        <taxon>Haploviricotina</taxon>
        <taxon>Monjiviricetes</taxon>
        <taxon>Jingchuvirales</taxon>
        <taxon>Chuviridae</taxon>
    </lineage>
</organism>